<dbReference type="EMBL" id="BKCJ011740741">
    <property type="protein sequence ID" value="GFD49382.1"/>
    <property type="molecule type" value="Genomic_DNA"/>
</dbReference>
<gene>
    <name evidence="1" type="ORF">Tci_921351</name>
</gene>
<sequence length="117" mass="12693">GEDAGVGGETGKRNTEVGVDWNDLLLVRRELLCIALGCLSVTVISQAAWQVMYLDCGKYRVCFADDADDDGTLLHSFLCVFDLEDTTLGRECHRVVVVVVSEHDGGGVFGVCEVRRG</sequence>
<protein>
    <submittedName>
        <fullName evidence="1">Uncharacterized protein</fullName>
    </submittedName>
</protein>
<comment type="caution">
    <text evidence="1">The sequence shown here is derived from an EMBL/GenBank/DDBJ whole genome shotgun (WGS) entry which is preliminary data.</text>
</comment>
<feature type="non-terminal residue" evidence="1">
    <location>
        <position position="1"/>
    </location>
</feature>
<name>A0A699WNR8_TANCI</name>
<proteinExistence type="predicted"/>
<organism evidence="1">
    <name type="scientific">Tanacetum cinerariifolium</name>
    <name type="common">Dalmatian daisy</name>
    <name type="synonym">Chrysanthemum cinerariifolium</name>
    <dbReference type="NCBI Taxonomy" id="118510"/>
    <lineage>
        <taxon>Eukaryota</taxon>
        <taxon>Viridiplantae</taxon>
        <taxon>Streptophyta</taxon>
        <taxon>Embryophyta</taxon>
        <taxon>Tracheophyta</taxon>
        <taxon>Spermatophyta</taxon>
        <taxon>Magnoliopsida</taxon>
        <taxon>eudicotyledons</taxon>
        <taxon>Gunneridae</taxon>
        <taxon>Pentapetalae</taxon>
        <taxon>asterids</taxon>
        <taxon>campanulids</taxon>
        <taxon>Asterales</taxon>
        <taxon>Asteraceae</taxon>
        <taxon>Asteroideae</taxon>
        <taxon>Anthemideae</taxon>
        <taxon>Anthemidinae</taxon>
        <taxon>Tanacetum</taxon>
    </lineage>
</organism>
<evidence type="ECO:0000313" key="1">
    <source>
        <dbReference type="EMBL" id="GFD49382.1"/>
    </source>
</evidence>
<accession>A0A699WNR8</accession>
<dbReference type="AlphaFoldDB" id="A0A699WNR8"/>
<reference evidence="1" key="1">
    <citation type="journal article" date="2019" name="Sci. Rep.">
        <title>Draft genome of Tanacetum cinerariifolium, the natural source of mosquito coil.</title>
        <authorList>
            <person name="Yamashiro T."/>
            <person name="Shiraishi A."/>
            <person name="Satake H."/>
            <person name="Nakayama K."/>
        </authorList>
    </citation>
    <scope>NUCLEOTIDE SEQUENCE</scope>
</reference>